<dbReference type="EMBL" id="CP001618">
    <property type="protein sequence ID" value="ACQ79298.1"/>
    <property type="molecule type" value="Genomic_DNA"/>
</dbReference>
<dbReference type="Proteomes" id="UP000007962">
    <property type="component" value="Chromosome"/>
</dbReference>
<evidence type="ECO:0000313" key="1">
    <source>
        <dbReference type="EMBL" id="ACQ79298.1"/>
    </source>
</evidence>
<protein>
    <recommendedName>
        <fullName evidence="3">Polyketide cyclase/dehydrase</fullName>
    </recommendedName>
</protein>
<organism evidence="1 2">
    <name type="scientific">Beutenbergia cavernae (strain ATCC BAA-8 / DSM 12333 / CCUG 43141 / JCM 11478 / NBRC 16432 / NCIMB 13614 / HKI 0122)</name>
    <dbReference type="NCBI Taxonomy" id="471853"/>
    <lineage>
        <taxon>Bacteria</taxon>
        <taxon>Bacillati</taxon>
        <taxon>Actinomycetota</taxon>
        <taxon>Actinomycetes</taxon>
        <taxon>Micrococcales</taxon>
        <taxon>Beutenbergiaceae</taxon>
        <taxon>Beutenbergia</taxon>
    </lineage>
</organism>
<evidence type="ECO:0008006" key="3">
    <source>
        <dbReference type="Google" id="ProtNLM"/>
    </source>
</evidence>
<accession>C5C0B2</accession>
<reference evidence="1 2" key="1">
    <citation type="journal article" date="2009" name="Stand. Genomic Sci.">
        <title>Complete genome sequence of Beutenbergia cavernae type strain (HKI 0122).</title>
        <authorList>
            <person name="Land M."/>
            <person name="Pukall R."/>
            <person name="Abt B."/>
            <person name="Goker M."/>
            <person name="Rohde M."/>
            <person name="Glavina Del Rio T."/>
            <person name="Tice H."/>
            <person name="Copeland A."/>
            <person name="Cheng J.F."/>
            <person name="Lucas S."/>
            <person name="Chen F."/>
            <person name="Nolan M."/>
            <person name="Bruce D."/>
            <person name="Goodwin L."/>
            <person name="Pitluck S."/>
            <person name="Ivanova N."/>
            <person name="Mavromatis K."/>
            <person name="Ovchinnikova G."/>
            <person name="Pati A."/>
            <person name="Chen A."/>
            <person name="Palaniappan K."/>
            <person name="Hauser L."/>
            <person name="Chang Y.J."/>
            <person name="Jefferies C.C."/>
            <person name="Saunders E."/>
            <person name="Brettin T."/>
            <person name="Detter J.C."/>
            <person name="Han C."/>
            <person name="Chain P."/>
            <person name="Bristow J."/>
            <person name="Eisen J.A."/>
            <person name="Markowitz V."/>
            <person name="Hugenholtz P."/>
            <person name="Kyrpides N.C."/>
            <person name="Klenk H.P."/>
            <person name="Lapidus A."/>
        </authorList>
    </citation>
    <scope>NUCLEOTIDE SEQUENCE [LARGE SCALE GENOMIC DNA]</scope>
    <source>
        <strain evidence="2">ATCC BAA-8 / DSM 12333 / NBRC 16432</strain>
    </source>
</reference>
<dbReference type="KEGG" id="bcv:Bcav_1037"/>
<gene>
    <name evidence="1" type="ordered locus">Bcav_1037</name>
</gene>
<dbReference type="AlphaFoldDB" id="C5C0B2"/>
<name>C5C0B2_BEUC1</name>
<dbReference type="HOGENOM" id="CLU_1776449_0_0_11"/>
<keyword evidence="2" id="KW-1185">Reference proteome</keyword>
<evidence type="ECO:0000313" key="2">
    <source>
        <dbReference type="Proteomes" id="UP000007962"/>
    </source>
</evidence>
<sequence>MARMITEVSGVVTAPPDRVRDALVASLLPGGPHPEGTFVVEDTPGHRSTVELAADHLAIQGGWWYRGEWTVSTHPDGTLVEHRVRNVANRARWGVGLANGFFVGFAARTRESFAGTLADVAHELGATSQLT</sequence>
<proteinExistence type="predicted"/>
<dbReference type="eggNOG" id="ENOG50338Q6">
    <property type="taxonomic scope" value="Bacteria"/>
</dbReference>